<evidence type="ECO:0008006" key="4">
    <source>
        <dbReference type="Google" id="ProtNLM"/>
    </source>
</evidence>
<keyword evidence="1" id="KW-0560">Oxidoreductase</keyword>
<keyword evidence="3" id="KW-1185">Reference proteome</keyword>
<gene>
    <name evidence="2" type="ORF">BGW36DRAFT_430086</name>
</gene>
<dbReference type="PANTHER" id="PTHR35870:SF6">
    <property type="entry name" value="MGS207 PROTEIN"/>
    <property type="match status" value="1"/>
</dbReference>
<dbReference type="AlphaFoldDB" id="A0AAD4KL41"/>
<reference evidence="2" key="1">
    <citation type="submission" date="2021-12" db="EMBL/GenBank/DDBJ databases">
        <title>Convergent genome expansion in fungi linked to evolution of root-endophyte symbiosis.</title>
        <authorList>
            <consortium name="DOE Joint Genome Institute"/>
            <person name="Ke Y.-H."/>
            <person name="Bonito G."/>
            <person name="Liao H.-L."/>
            <person name="Looney B."/>
            <person name="Rojas-Flechas A."/>
            <person name="Nash J."/>
            <person name="Hameed K."/>
            <person name="Schadt C."/>
            <person name="Martin F."/>
            <person name="Crous P.W."/>
            <person name="Miettinen O."/>
            <person name="Magnuson J.K."/>
            <person name="Labbe J."/>
            <person name="Jacobson D."/>
            <person name="Doktycz M.J."/>
            <person name="Veneault-Fourrey C."/>
            <person name="Kuo A."/>
            <person name="Mondo S."/>
            <person name="Calhoun S."/>
            <person name="Riley R."/>
            <person name="Ohm R."/>
            <person name="LaButti K."/>
            <person name="Andreopoulos B."/>
            <person name="Pangilinan J."/>
            <person name="Nolan M."/>
            <person name="Tritt A."/>
            <person name="Clum A."/>
            <person name="Lipzen A."/>
            <person name="Daum C."/>
            <person name="Barry K."/>
            <person name="Grigoriev I.V."/>
            <person name="Vilgalys R."/>
        </authorList>
    </citation>
    <scope>NUCLEOTIDE SEQUENCE</scope>
    <source>
        <strain evidence="2">PMI_201</strain>
    </source>
</reference>
<dbReference type="GeneID" id="70251078"/>
<evidence type="ECO:0000256" key="1">
    <source>
        <dbReference type="ARBA" id="ARBA00023002"/>
    </source>
</evidence>
<dbReference type="Proteomes" id="UP001201262">
    <property type="component" value="Unassembled WGS sequence"/>
</dbReference>
<sequence length="407" mass="45219">MTSFISQIFGSRSSKSVNVPAVQIYDVEDAVEKPGRSLKHLLKLNHAEHALHNNTPISGLSISQNNVAHALISAFLFGANENDLNSLYESESKTLGPWKDSPGEVVGVDWRDYLGKKEYQRAFLDFFEDQLAEEGYDWKSVLHKFLFTGEGPLISSITASAGQPLTHLAYGLKMSSSVVVMEALTLAATCYHDNDISKYSDDPSYFQQEPSYRSSSILEILAKVRTDTRFCSESLAVAQEQNLEVIFRDREAALLDHCNAWAISSDPVTDFHASQAAAAAIATGIESGVEDGSGLLYPLIMSHAILVLLPHTPKAFHISLLRQWWLMTLAIYIAQLRPEIQSGHVAAYNVHEKDWQWVSKQAISGPHAKNAQFVKGLHALKEIDQAWKDSDEYYLKAAVLLINKFHG</sequence>
<evidence type="ECO:0000313" key="2">
    <source>
        <dbReference type="EMBL" id="KAH8694062.1"/>
    </source>
</evidence>
<protein>
    <recommendedName>
        <fullName evidence="4">MGS207 protein</fullName>
    </recommendedName>
</protein>
<evidence type="ECO:0000313" key="3">
    <source>
        <dbReference type="Proteomes" id="UP001201262"/>
    </source>
</evidence>
<proteinExistence type="predicted"/>
<dbReference type="InterPro" id="IPR025337">
    <property type="entry name" value="Questin_oxidase-like"/>
</dbReference>
<organism evidence="2 3">
    <name type="scientific">Talaromyces proteolyticus</name>
    <dbReference type="NCBI Taxonomy" id="1131652"/>
    <lineage>
        <taxon>Eukaryota</taxon>
        <taxon>Fungi</taxon>
        <taxon>Dikarya</taxon>
        <taxon>Ascomycota</taxon>
        <taxon>Pezizomycotina</taxon>
        <taxon>Eurotiomycetes</taxon>
        <taxon>Eurotiomycetidae</taxon>
        <taxon>Eurotiales</taxon>
        <taxon>Trichocomaceae</taxon>
        <taxon>Talaromyces</taxon>
        <taxon>Talaromyces sect. Bacilispori</taxon>
    </lineage>
</organism>
<dbReference type="Pfam" id="PF14027">
    <property type="entry name" value="Questin_oxidase"/>
    <property type="match status" value="1"/>
</dbReference>
<dbReference type="EMBL" id="JAJTJA010000009">
    <property type="protein sequence ID" value="KAH8694062.1"/>
    <property type="molecule type" value="Genomic_DNA"/>
</dbReference>
<name>A0AAD4KL41_9EURO</name>
<dbReference type="RefSeq" id="XP_046069732.1">
    <property type="nucleotide sequence ID" value="XM_046220791.1"/>
</dbReference>
<accession>A0AAD4KL41</accession>
<dbReference type="GO" id="GO:0016491">
    <property type="term" value="F:oxidoreductase activity"/>
    <property type="evidence" value="ECO:0007669"/>
    <property type="project" value="UniProtKB-KW"/>
</dbReference>
<comment type="caution">
    <text evidence="2">The sequence shown here is derived from an EMBL/GenBank/DDBJ whole genome shotgun (WGS) entry which is preliminary data.</text>
</comment>
<dbReference type="PANTHER" id="PTHR35870">
    <property type="entry name" value="PROTEIN, PUTATIVE (AFU_ORTHOLOGUE AFUA_5G03330)-RELATED"/>
    <property type="match status" value="1"/>
</dbReference>